<proteinExistence type="predicted"/>
<dbReference type="InterPro" id="IPR021124">
    <property type="entry name" value="CRISPR-assoc_prot_Cas5"/>
</dbReference>
<reference evidence="2 3" key="1">
    <citation type="submission" date="2017-08" db="EMBL/GenBank/DDBJ databases">
        <title>A Genome Sequence of Oceanimonas doudoroffii ATCC 27123T.</title>
        <authorList>
            <person name="Brennan M.A."/>
            <person name="Maclea K.S."/>
            <person name="Mcclelland W.D."/>
            <person name="Trachtenberg A.M."/>
        </authorList>
    </citation>
    <scope>NUCLEOTIDE SEQUENCE [LARGE SCALE GENOMIC DNA]</scope>
    <source>
        <strain evidence="2 3">ATCC 27123</strain>
    </source>
</reference>
<dbReference type="NCBIfam" id="TIGR01868">
    <property type="entry name" value="casD_Cas5e"/>
    <property type="match status" value="1"/>
</dbReference>
<comment type="caution">
    <text evidence="2">The sequence shown here is derived from an EMBL/GenBank/DDBJ whole genome shotgun (WGS) entry which is preliminary data.</text>
</comment>
<dbReference type="GO" id="GO:0043571">
    <property type="term" value="P:maintenance of CRISPR repeat elements"/>
    <property type="evidence" value="ECO:0007669"/>
    <property type="project" value="InterPro"/>
</dbReference>
<dbReference type="GO" id="GO:0051607">
    <property type="term" value="P:defense response to virus"/>
    <property type="evidence" value="ECO:0007669"/>
    <property type="project" value="UniProtKB-KW"/>
</dbReference>
<evidence type="ECO:0000256" key="1">
    <source>
        <dbReference type="ARBA" id="ARBA00023118"/>
    </source>
</evidence>
<evidence type="ECO:0000313" key="2">
    <source>
        <dbReference type="EMBL" id="OXY82357.1"/>
    </source>
</evidence>
<keyword evidence="3" id="KW-1185">Reference proteome</keyword>
<organism evidence="2 3">
    <name type="scientific">Oceanimonas doudoroffii</name>
    <dbReference type="NCBI Taxonomy" id="84158"/>
    <lineage>
        <taxon>Bacteria</taxon>
        <taxon>Pseudomonadati</taxon>
        <taxon>Pseudomonadota</taxon>
        <taxon>Gammaproteobacteria</taxon>
        <taxon>Aeromonadales</taxon>
        <taxon>Aeromonadaceae</taxon>
        <taxon>Oceanimonas</taxon>
    </lineage>
</organism>
<dbReference type="GO" id="GO:0003723">
    <property type="term" value="F:RNA binding"/>
    <property type="evidence" value="ECO:0007669"/>
    <property type="project" value="InterPro"/>
</dbReference>
<dbReference type="Gene3D" id="3.30.70.2660">
    <property type="match status" value="1"/>
</dbReference>
<dbReference type="Pfam" id="PF09704">
    <property type="entry name" value="Cas_Cas5d"/>
    <property type="match status" value="1"/>
</dbReference>
<dbReference type="InterPro" id="IPR010147">
    <property type="entry name" value="CRISPR-assoc_prot_CasD"/>
</dbReference>
<dbReference type="NCBIfam" id="TIGR02593">
    <property type="entry name" value="CRISPR_cas5"/>
    <property type="match status" value="1"/>
</dbReference>
<dbReference type="EMBL" id="NBIM01000001">
    <property type="protein sequence ID" value="OXY82357.1"/>
    <property type="molecule type" value="Genomic_DNA"/>
</dbReference>
<evidence type="ECO:0000313" key="3">
    <source>
        <dbReference type="Proteomes" id="UP000242757"/>
    </source>
</evidence>
<dbReference type="CDD" id="cd09756">
    <property type="entry name" value="Cas5_I-E"/>
    <property type="match status" value="1"/>
</dbReference>
<dbReference type="AlphaFoldDB" id="A0A233RG43"/>
<sequence length="245" mass="27655">MMQYLVFRLYGPMASWGEAAVGGDRPSGLTPSRSAVLGLLGAALGIKRDDVSRLDALRAEVGIAVKAYSCGSLMRDYHTAQVPSQDRKRTFYSRKDELSVEKEKLNTVLSSRDYRSDGYWVVAVWLWQESEFTLDMLEAALKKPAFTPYLGRKACPLAVPVTPRLVAFELKEALDTSFPPILFSHEQDRRWLGLGNTVTYLWQGTADDLGEYEGVQSCQVWDEPISREPWQFSARQVHQLTLVEE</sequence>
<accession>A0A233RG43</accession>
<protein>
    <submittedName>
        <fullName evidence="2">Type I-E CRISPR-associated protein Cas5/CasD</fullName>
    </submittedName>
</protein>
<dbReference type="Proteomes" id="UP000242757">
    <property type="component" value="Unassembled WGS sequence"/>
</dbReference>
<gene>
    <name evidence="2" type="primary">cas5e</name>
    <name evidence="2" type="ORF">B6S08_02145</name>
</gene>
<name>A0A233RG43_9GAMM</name>
<dbReference type="InterPro" id="IPR013422">
    <property type="entry name" value="CRISPR-assoc_prot_Cas5_N"/>
</dbReference>
<dbReference type="OrthoDB" id="5704083at2"/>
<keyword evidence="1" id="KW-0051">Antiviral defense</keyword>